<dbReference type="AlphaFoldDB" id="A0A699S276"/>
<accession>A0A699S276</accession>
<sequence>MLQICPRLPGQRFEDPLFKENILSFIKDLGYTREIKVLTDVNVNYMHQPWRSFAAII</sequence>
<feature type="non-terminal residue" evidence="1">
    <location>
        <position position="57"/>
    </location>
</feature>
<protein>
    <submittedName>
        <fullName evidence="1">Uncharacterized protein</fullName>
    </submittedName>
</protein>
<evidence type="ECO:0000313" key="1">
    <source>
        <dbReference type="EMBL" id="GFC91519.1"/>
    </source>
</evidence>
<reference evidence="1" key="1">
    <citation type="journal article" date="2019" name="Sci. Rep.">
        <title>Draft genome of Tanacetum cinerariifolium, the natural source of mosquito coil.</title>
        <authorList>
            <person name="Yamashiro T."/>
            <person name="Shiraishi A."/>
            <person name="Satake H."/>
            <person name="Nakayama K."/>
        </authorList>
    </citation>
    <scope>NUCLEOTIDE SEQUENCE</scope>
</reference>
<gene>
    <name evidence="1" type="ORF">Tci_863489</name>
</gene>
<comment type="caution">
    <text evidence="1">The sequence shown here is derived from an EMBL/GenBank/DDBJ whole genome shotgun (WGS) entry which is preliminary data.</text>
</comment>
<organism evidence="1">
    <name type="scientific">Tanacetum cinerariifolium</name>
    <name type="common">Dalmatian daisy</name>
    <name type="synonym">Chrysanthemum cinerariifolium</name>
    <dbReference type="NCBI Taxonomy" id="118510"/>
    <lineage>
        <taxon>Eukaryota</taxon>
        <taxon>Viridiplantae</taxon>
        <taxon>Streptophyta</taxon>
        <taxon>Embryophyta</taxon>
        <taxon>Tracheophyta</taxon>
        <taxon>Spermatophyta</taxon>
        <taxon>Magnoliopsida</taxon>
        <taxon>eudicotyledons</taxon>
        <taxon>Gunneridae</taxon>
        <taxon>Pentapetalae</taxon>
        <taxon>asterids</taxon>
        <taxon>campanulids</taxon>
        <taxon>Asterales</taxon>
        <taxon>Asteraceae</taxon>
        <taxon>Asteroideae</taxon>
        <taxon>Anthemideae</taxon>
        <taxon>Anthemidinae</taxon>
        <taxon>Tanacetum</taxon>
    </lineage>
</organism>
<dbReference type="EMBL" id="BKCJ011132240">
    <property type="protein sequence ID" value="GFC91519.1"/>
    <property type="molecule type" value="Genomic_DNA"/>
</dbReference>
<proteinExistence type="predicted"/>
<name>A0A699S276_TANCI</name>